<evidence type="ECO:0000256" key="5">
    <source>
        <dbReference type="ARBA" id="ARBA00023136"/>
    </source>
</evidence>
<dbReference type="OrthoDB" id="9770036at2"/>
<evidence type="ECO:0000313" key="10">
    <source>
        <dbReference type="EMBL" id="PPK88619.1"/>
    </source>
</evidence>
<comment type="similarity">
    <text evidence="6">Belongs to the ABC-4 integral membrane protein family.</text>
</comment>
<evidence type="ECO:0000256" key="3">
    <source>
        <dbReference type="ARBA" id="ARBA00022692"/>
    </source>
</evidence>
<dbReference type="InterPro" id="IPR025857">
    <property type="entry name" value="MacB_PCD"/>
</dbReference>
<gene>
    <name evidence="10" type="ORF">CLV84_1588</name>
</gene>
<comment type="caution">
    <text evidence="10">The sequence shown here is derived from an EMBL/GenBank/DDBJ whole genome shotgun (WGS) entry which is preliminary data.</text>
</comment>
<comment type="subcellular location">
    <subcellularLocation>
        <location evidence="1">Cell membrane</location>
        <topology evidence="1">Multi-pass membrane protein</topology>
    </subcellularLocation>
</comment>
<reference evidence="10 11" key="1">
    <citation type="submission" date="2018-02" db="EMBL/GenBank/DDBJ databases">
        <title>Genomic Encyclopedia of Archaeal and Bacterial Type Strains, Phase II (KMG-II): from individual species to whole genera.</title>
        <authorList>
            <person name="Goeker M."/>
        </authorList>
    </citation>
    <scope>NUCLEOTIDE SEQUENCE [LARGE SCALE GENOMIC DNA]</scope>
    <source>
        <strain evidence="10 11">DSM 29526</strain>
    </source>
</reference>
<dbReference type="Pfam" id="PF02687">
    <property type="entry name" value="FtsX"/>
    <property type="match status" value="1"/>
</dbReference>
<dbReference type="EMBL" id="PTJC01000005">
    <property type="protein sequence ID" value="PPK88619.1"/>
    <property type="molecule type" value="Genomic_DNA"/>
</dbReference>
<feature type="transmembrane region" description="Helical" evidence="7">
    <location>
        <begin position="294"/>
        <end position="319"/>
    </location>
</feature>
<accession>A0A2S6IAY6</accession>
<feature type="domain" description="ABC3 transporter permease C-terminal" evidence="8">
    <location>
        <begin position="301"/>
        <end position="420"/>
    </location>
</feature>
<organism evidence="10 11">
    <name type="scientific">Neolewinella xylanilytica</name>
    <dbReference type="NCBI Taxonomy" id="1514080"/>
    <lineage>
        <taxon>Bacteria</taxon>
        <taxon>Pseudomonadati</taxon>
        <taxon>Bacteroidota</taxon>
        <taxon>Saprospiria</taxon>
        <taxon>Saprospirales</taxon>
        <taxon>Lewinellaceae</taxon>
        <taxon>Neolewinella</taxon>
    </lineage>
</organism>
<feature type="domain" description="MacB-like periplasmic core" evidence="9">
    <location>
        <begin position="38"/>
        <end position="232"/>
    </location>
</feature>
<proteinExistence type="inferred from homology"/>
<dbReference type="PANTHER" id="PTHR30572:SF4">
    <property type="entry name" value="ABC TRANSPORTER PERMEASE YTRF"/>
    <property type="match status" value="1"/>
</dbReference>
<dbReference type="Proteomes" id="UP000237662">
    <property type="component" value="Unassembled WGS sequence"/>
</dbReference>
<dbReference type="Pfam" id="PF12704">
    <property type="entry name" value="MacB_PCD"/>
    <property type="match status" value="1"/>
</dbReference>
<evidence type="ECO:0000256" key="6">
    <source>
        <dbReference type="ARBA" id="ARBA00038076"/>
    </source>
</evidence>
<keyword evidence="2" id="KW-1003">Cell membrane</keyword>
<keyword evidence="3 7" id="KW-0812">Transmembrane</keyword>
<dbReference type="PANTHER" id="PTHR30572">
    <property type="entry name" value="MEMBRANE COMPONENT OF TRANSPORTER-RELATED"/>
    <property type="match status" value="1"/>
</dbReference>
<name>A0A2S6IAY6_9BACT</name>
<evidence type="ECO:0000256" key="2">
    <source>
        <dbReference type="ARBA" id="ARBA00022475"/>
    </source>
</evidence>
<feature type="transmembrane region" description="Helical" evidence="7">
    <location>
        <begin position="392"/>
        <end position="410"/>
    </location>
</feature>
<evidence type="ECO:0000259" key="8">
    <source>
        <dbReference type="Pfam" id="PF02687"/>
    </source>
</evidence>
<dbReference type="InterPro" id="IPR050250">
    <property type="entry name" value="Macrolide_Exporter_MacB"/>
</dbReference>
<keyword evidence="4 7" id="KW-1133">Transmembrane helix</keyword>
<evidence type="ECO:0000256" key="4">
    <source>
        <dbReference type="ARBA" id="ARBA00022989"/>
    </source>
</evidence>
<dbReference type="AlphaFoldDB" id="A0A2S6IAY6"/>
<dbReference type="GO" id="GO:0022857">
    <property type="term" value="F:transmembrane transporter activity"/>
    <property type="evidence" value="ECO:0007669"/>
    <property type="project" value="TreeGrafter"/>
</dbReference>
<feature type="transmembrane region" description="Helical" evidence="7">
    <location>
        <begin position="39"/>
        <end position="59"/>
    </location>
</feature>
<dbReference type="GO" id="GO:0005886">
    <property type="term" value="C:plasma membrane"/>
    <property type="evidence" value="ECO:0007669"/>
    <property type="project" value="UniProtKB-SubCell"/>
</dbReference>
<dbReference type="InterPro" id="IPR003838">
    <property type="entry name" value="ABC3_permease_C"/>
</dbReference>
<evidence type="ECO:0000256" key="1">
    <source>
        <dbReference type="ARBA" id="ARBA00004651"/>
    </source>
</evidence>
<sequence>MRWHPIYFGANAHYPMLTSVRTAFAEAFQNLRNNFFQTFLSVLGIIIGVAALVAMLAIIDGLEKLAREGIAANSSMESVLVRARTSRRIDGVVVPMRETADLRRDLIDSMLLAMPYPAAGQSYLAGATMVQRLDTSEALAVRYTAASLPFAEEAPTPTYGRQLEAADDRPSGGSVVINHVLARRLVTGSDSLSAALGQSIGILGGEVEVVGIYPAEAGDERMEAILPLRVVENLPEQQTSPLLAIVNFDRVEDIAPGRDFMLEWLGERFAHIEDPVEAVANLDLVKQLELGFTVFRLVMSFLIGIAVVVGGVGVMNVLLMSITERTPEIGIRKAVGADPRRILAQFLSESVAISTLGSLIGLAVGSLAAVAIAAVISLWLETDFEAVFRLRTLAIVFGVAVVTGIVFGTYPARRAARLDPVAAIHRS</sequence>
<keyword evidence="11" id="KW-1185">Reference proteome</keyword>
<evidence type="ECO:0000313" key="11">
    <source>
        <dbReference type="Proteomes" id="UP000237662"/>
    </source>
</evidence>
<keyword evidence="5 7" id="KW-0472">Membrane</keyword>
<feature type="transmembrane region" description="Helical" evidence="7">
    <location>
        <begin position="356"/>
        <end position="380"/>
    </location>
</feature>
<evidence type="ECO:0000256" key="7">
    <source>
        <dbReference type="SAM" id="Phobius"/>
    </source>
</evidence>
<protein>
    <submittedName>
        <fullName evidence="10">Putative ABC transport system permease protein</fullName>
    </submittedName>
</protein>
<evidence type="ECO:0000259" key="9">
    <source>
        <dbReference type="Pfam" id="PF12704"/>
    </source>
</evidence>